<evidence type="ECO:0000313" key="3">
    <source>
        <dbReference type="Proteomes" id="UP000001876"/>
    </source>
</evidence>
<dbReference type="InterPro" id="IPR051966">
    <property type="entry name" value="RPAP3"/>
</dbReference>
<keyword evidence="3" id="KW-1185">Reference proteome</keyword>
<dbReference type="Gene3D" id="1.25.40.10">
    <property type="entry name" value="Tetratricopeptide repeat domain"/>
    <property type="match status" value="1"/>
</dbReference>
<dbReference type="KEGG" id="mpp:MICPUCDRAFT_64711"/>
<dbReference type="AlphaFoldDB" id="C1MKY9"/>
<dbReference type="InterPro" id="IPR019734">
    <property type="entry name" value="TPR_rpt"/>
</dbReference>
<dbReference type="STRING" id="564608.C1MKY9"/>
<dbReference type="RefSeq" id="XP_003056468.1">
    <property type="nucleotide sequence ID" value="XM_003056422.1"/>
</dbReference>
<dbReference type="OrthoDB" id="2017782at2759"/>
<protein>
    <submittedName>
        <fullName evidence="2">Predicted protein</fullName>
    </submittedName>
</protein>
<sequence>MIFIYYFHYAYCTRVLFYTVRVALQRCRLVIPSYESTSVQRSNVVLPEGHQARHAVMTVEVQHRVRETALDFDVFLEDLKQWTREVQQKDKALRCLEFALDKKEECRTSAPASAKYIPVKVRARARLLLDNAEGEFENRDSSKHGTFLEELLKIGNGCFRKREYDSAILHYSRYIQTHRNSSAAFANRAMCHMNNKCWALAEVDCTYALEVDPNNVKVGQIFN</sequence>
<dbReference type="PANTHER" id="PTHR46423">
    <property type="entry name" value="RNA POLYMERASE II-ASSOCIATED PROTEIN 3"/>
    <property type="match status" value="1"/>
</dbReference>
<reference evidence="2 3" key="1">
    <citation type="journal article" date="2009" name="Science">
        <title>Green evolution and dynamic adaptations revealed by genomes of the marine picoeukaryotes Micromonas.</title>
        <authorList>
            <person name="Worden A.Z."/>
            <person name="Lee J.H."/>
            <person name="Mock T."/>
            <person name="Rouze P."/>
            <person name="Simmons M.P."/>
            <person name="Aerts A.L."/>
            <person name="Allen A.E."/>
            <person name="Cuvelier M.L."/>
            <person name="Derelle E."/>
            <person name="Everett M.V."/>
            <person name="Foulon E."/>
            <person name="Grimwood J."/>
            <person name="Gundlach H."/>
            <person name="Henrissat B."/>
            <person name="Napoli C."/>
            <person name="McDonald S.M."/>
            <person name="Parker M.S."/>
            <person name="Rombauts S."/>
            <person name="Salamov A."/>
            <person name="Von Dassow P."/>
            <person name="Badger J.H."/>
            <person name="Coutinho P.M."/>
            <person name="Demir E."/>
            <person name="Dubchak I."/>
            <person name="Gentemann C."/>
            <person name="Eikrem W."/>
            <person name="Gready J.E."/>
            <person name="John U."/>
            <person name="Lanier W."/>
            <person name="Lindquist E.A."/>
            <person name="Lucas S."/>
            <person name="Mayer K.F."/>
            <person name="Moreau H."/>
            <person name="Not F."/>
            <person name="Otillar R."/>
            <person name="Panaud O."/>
            <person name="Pangilinan J."/>
            <person name="Paulsen I."/>
            <person name="Piegu B."/>
            <person name="Poliakov A."/>
            <person name="Robbens S."/>
            <person name="Schmutz J."/>
            <person name="Toulza E."/>
            <person name="Wyss T."/>
            <person name="Zelensky A."/>
            <person name="Zhou K."/>
            <person name="Armbrust E.V."/>
            <person name="Bhattacharya D."/>
            <person name="Goodenough U.W."/>
            <person name="Van de Peer Y."/>
            <person name="Grigoriev I.V."/>
        </authorList>
    </citation>
    <scope>NUCLEOTIDE SEQUENCE [LARGE SCALE GENOMIC DNA]</scope>
    <source>
        <strain evidence="2 3">CCMP1545</strain>
    </source>
</reference>
<evidence type="ECO:0000313" key="2">
    <source>
        <dbReference type="EMBL" id="EEH59844.1"/>
    </source>
</evidence>
<keyword evidence="1" id="KW-0802">TPR repeat</keyword>
<proteinExistence type="predicted"/>
<evidence type="ECO:0000256" key="1">
    <source>
        <dbReference type="ARBA" id="ARBA00022803"/>
    </source>
</evidence>
<dbReference type="Proteomes" id="UP000001876">
    <property type="component" value="Unassembled WGS sequence"/>
</dbReference>
<dbReference type="GeneID" id="9681379"/>
<dbReference type="SUPFAM" id="SSF48452">
    <property type="entry name" value="TPR-like"/>
    <property type="match status" value="1"/>
</dbReference>
<dbReference type="GO" id="GO:0101031">
    <property type="term" value="C:protein folding chaperone complex"/>
    <property type="evidence" value="ECO:0007669"/>
    <property type="project" value="TreeGrafter"/>
</dbReference>
<organism evidence="3">
    <name type="scientific">Micromonas pusilla (strain CCMP1545)</name>
    <name type="common">Picoplanktonic green alga</name>
    <dbReference type="NCBI Taxonomy" id="564608"/>
    <lineage>
        <taxon>Eukaryota</taxon>
        <taxon>Viridiplantae</taxon>
        <taxon>Chlorophyta</taxon>
        <taxon>Mamiellophyceae</taxon>
        <taxon>Mamiellales</taxon>
        <taxon>Mamiellaceae</taxon>
        <taxon>Micromonas</taxon>
    </lineage>
</organism>
<name>C1MKY9_MICPC</name>
<dbReference type="PANTHER" id="PTHR46423:SF1">
    <property type="entry name" value="RNA POLYMERASE II-ASSOCIATED PROTEIN 3"/>
    <property type="match status" value="1"/>
</dbReference>
<gene>
    <name evidence="2" type="ORF">MICPUCDRAFT_64711</name>
</gene>
<dbReference type="SMART" id="SM00028">
    <property type="entry name" value="TPR"/>
    <property type="match status" value="2"/>
</dbReference>
<dbReference type="InterPro" id="IPR011990">
    <property type="entry name" value="TPR-like_helical_dom_sf"/>
</dbReference>
<accession>C1MKY9</accession>
<dbReference type="EMBL" id="GG663736">
    <property type="protein sequence ID" value="EEH59844.1"/>
    <property type="molecule type" value="Genomic_DNA"/>
</dbReference>